<accession>A0ABD1EIG5</accession>
<name>A0ABD1EIG5_HYPHA</name>
<evidence type="ECO:0000256" key="1">
    <source>
        <dbReference type="SAM" id="SignalP"/>
    </source>
</evidence>
<evidence type="ECO:0000313" key="2">
    <source>
        <dbReference type="EMBL" id="KAL1494458.1"/>
    </source>
</evidence>
<dbReference type="EMBL" id="JBDJPC010000007">
    <property type="protein sequence ID" value="KAL1494458.1"/>
    <property type="molecule type" value="Genomic_DNA"/>
</dbReference>
<feature type="signal peptide" evidence="1">
    <location>
        <begin position="1"/>
        <end position="22"/>
    </location>
</feature>
<keyword evidence="1" id="KW-0732">Signal</keyword>
<protein>
    <submittedName>
        <fullName evidence="2">Uncharacterized protein</fullName>
    </submittedName>
</protein>
<gene>
    <name evidence="2" type="ORF">ABEB36_010056</name>
</gene>
<dbReference type="Proteomes" id="UP001566132">
    <property type="component" value="Unassembled WGS sequence"/>
</dbReference>
<organism evidence="2 3">
    <name type="scientific">Hypothenemus hampei</name>
    <name type="common">Coffee berry borer</name>
    <dbReference type="NCBI Taxonomy" id="57062"/>
    <lineage>
        <taxon>Eukaryota</taxon>
        <taxon>Metazoa</taxon>
        <taxon>Ecdysozoa</taxon>
        <taxon>Arthropoda</taxon>
        <taxon>Hexapoda</taxon>
        <taxon>Insecta</taxon>
        <taxon>Pterygota</taxon>
        <taxon>Neoptera</taxon>
        <taxon>Endopterygota</taxon>
        <taxon>Coleoptera</taxon>
        <taxon>Polyphaga</taxon>
        <taxon>Cucujiformia</taxon>
        <taxon>Curculionidae</taxon>
        <taxon>Scolytinae</taxon>
        <taxon>Hypothenemus</taxon>
    </lineage>
</organism>
<reference evidence="2 3" key="1">
    <citation type="submission" date="2024-05" db="EMBL/GenBank/DDBJ databases">
        <title>Genetic variation in Jamaican populations of the coffee berry borer (Hypothenemus hampei).</title>
        <authorList>
            <person name="Errbii M."/>
            <person name="Myrie A."/>
        </authorList>
    </citation>
    <scope>NUCLEOTIDE SEQUENCE [LARGE SCALE GENOMIC DNA]</scope>
    <source>
        <strain evidence="2">JA-Hopewell-2020-01-JO</strain>
        <tissue evidence="2">Whole body</tissue>
    </source>
</reference>
<feature type="chain" id="PRO_5044773593" evidence="1">
    <location>
        <begin position="23"/>
        <end position="83"/>
    </location>
</feature>
<keyword evidence="3" id="KW-1185">Reference proteome</keyword>
<evidence type="ECO:0000313" key="3">
    <source>
        <dbReference type="Proteomes" id="UP001566132"/>
    </source>
</evidence>
<proteinExistence type="predicted"/>
<comment type="caution">
    <text evidence="2">The sequence shown here is derived from an EMBL/GenBank/DDBJ whole genome shotgun (WGS) entry which is preliminary data.</text>
</comment>
<dbReference type="AlphaFoldDB" id="A0ABD1EIG5"/>
<sequence>MIMKYFQLFLVIVILTMSLSETEESIHDGNICVTFTYTYEFKVSSTGPPNFKDNTTSTYINKAGKICIPTRDIKHLAVRALLN</sequence>